<evidence type="ECO:0000313" key="4">
    <source>
        <dbReference type="EMBL" id="MCA9757369.1"/>
    </source>
</evidence>
<keyword evidence="1" id="KW-0175">Coiled coil</keyword>
<dbReference type="InterPro" id="IPR051162">
    <property type="entry name" value="T4SS_component"/>
</dbReference>
<dbReference type="SUPFAM" id="SSF52540">
    <property type="entry name" value="P-loop containing nucleoside triphosphate hydrolases"/>
    <property type="match status" value="1"/>
</dbReference>
<feature type="region of interest" description="Disordered" evidence="2">
    <location>
        <begin position="476"/>
        <end position="514"/>
    </location>
</feature>
<dbReference type="Gene3D" id="3.40.50.300">
    <property type="entry name" value="P-loop containing nucleotide triphosphate hydrolases"/>
    <property type="match status" value="2"/>
</dbReference>
<accession>A0A956SFD7</accession>
<organism evidence="4 5">
    <name type="scientific">Eiseniibacteriota bacterium</name>
    <dbReference type="NCBI Taxonomy" id="2212470"/>
    <lineage>
        <taxon>Bacteria</taxon>
        <taxon>Candidatus Eiseniibacteriota</taxon>
    </lineage>
</organism>
<feature type="domain" description="Helicase HerA central" evidence="3">
    <location>
        <begin position="32"/>
        <end position="81"/>
    </location>
</feature>
<dbReference type="AlphaFoldDB" id="A0A956SFD7"/>
<dbReference type="Pfam" id="PF01935">
    <property type="entry name" value="DUF87"/>
    <property type="match status" value="1"/>
</dbReference>
<dbReference type="EMBL" id="JAGQHS010000095">
    <property type="protein sequence ID" value="MCA9757369.1"/>
    <property type="molecule type" value="Genomic_DNA"/>
</dbReference>
<feature type="coiled-coil region" evidence="1">
    <location>
        <begin position="668"/>
        <end position="702"/>
    </location>
</feature>
<dbReference type="Proteomes" id="UP000739538">
    <property type="component" value="Unassembled WGS sequence"/>
</dbReference>
<comment type="caution">
    <text evidence="4">The sequence shown here is derived from an EMBL/GenBank/DDBJ whole genome shotgun (WGS) entry which is preliminary data.</text>
</comment>
<sequence length="827" mass="91295">MSEIYEKLGAFYLGKRTEPGAPDPTEDLVLYDAKDLTTHALCVGMTGSGKTGLCVTLLEEAAIDGIPALVIDPKGDLGNLLLTFPDLEPSSFAPWVDPAEATRKGLTPDAFAASTAKLWKDGLAKWGQDGDRIQRLRDAADFVIYTPGSNSGLPLKVLRSFSAPPDAILSDPDALREKINGTVSGLLGLIGIDADPIQSREHILLANLLDRAWREGRSLDLPSMIREIQSPPFDRIGVMDLEAIFPAKDRLGLSMRLNNLLASPGFSVWMEGDPLEIPKLLYAPDGRPRIAILSIAHLSEAERMFFVTLLLNELISWMRVQSGTSSLRALLYMDEIFGYFPPSKNPPSKTPMLTLLKQARAFGVGVVLSTQNPVDLDYKGLSNCGTWFLGRLQTERDKMRVIDGLEGAAAANSQSFDRAQMDTLLSGLGKRVFLMNNVHDAEPTLFHTRWALSYLRGPLTRQQIQVLMDPRRTAPKIAGAQRGSGDTTSVGSPAPTGKPAGSEAAATPPRPLLPPDVTERFLAWTGRVDSSSIVYRPTLIAKTRLHYTRAKYDVDVWVDRFVMALLDPETARTPWDGLERITPELDYDDAPAPGATFGDLPVEAERPATYKSWSKSLVQSLYRTELLALMACDSLDTVSAPEESEAEFRGRLALASREERDLRVGKLREKYEKKLDTVRNKISKAEERIAREEDQLKQQKFQTAISVGATVLGAFFGKKKVSSTNVGRATTAMRSASRVSREQGDLGRAEDNLESLQAELADLEREFQSEVDEMKDEFEVQNLELERVEIPPKKSEISVEELAVVWTPWARTGQDLEPLYVVEVLAD</sequence>
<feature type="coiled-coil region" evidence="1">
    <location>
        <begin position="739"/>
        <end position="773"/>
    </location>
</feature>
<protein>
    <submittedName>
        <fullName evidence="4">DUF87 domain-containing protein</fullName>
    </submittedName>
</protein>
<evidence type="ECO:0000256" key="1">
    <source>
        <dbReference type="SAM" id="Coils"/>
    </source>
</evidence>
<reference evidence="4" key="1">
    <citation type="submission" date="2020-04" db="EMBL/GenBank/DDBJ databases">
        <authorList>
            <person name="Zhang T."/>
        </authorList>
    </citation>
    <scope>NUCLEOTIDE SEQUENCE</scope>
    <source>
        <strain evidence="4">HKST-UBA02</strain>
    </source>
</reference>
<reference evidence="4" key="2">
    <citation type="journal article" date="2021" name="Microbiome">
        <title>Successional dynamics and alternative stable states in a saline activated sludge microbial community over 9 years.</title>
        <authorList>
            <person name="Wang Y."/>
            <person name="Ye J."/>
            <person name="Ju F."/>
            <person name="Liu L."/>
            <person name="Boyd J.A."/>
            <person name="Deng Y."/>
            <person name="Parks D.H."/>
            <person name="Jiang X."/>
            <person name="Yin X."/>
            <person name="Woodcroft B.J."/>
            <person name="Tyson G.W."/>
            <person name="Hugenholtz P."/>
            <person name="Polz M.F."/>
            <person name="Zhang T."/>
        </authorList>
    </citation>
    <scope>NUCLEOTIDE SEQUENCE</scope>
    <source>
        <strain evidence="4">HKST-UBA02</strain>
    </source>
</reference>
<evidence type="ECO:0000313" key="5">
    <source>
        <dbReference type="Proteomes" id="UP000739538"/>
    </source>
</evidence>
<proteinExistence type="predicted"/>
<dbReference type="PANTHER" id="PTHR30121">
    <property type="entry name" value="UNCHARACTERIZED PROTEIN YJGR-RELATED"/>
    <property type="match status" value="1"/>
</dbReference>
<dbReference type="PANTHER" id="PTHR30121:SF6">
    <property type="entry name" value="SLR6007 PROTEIN"/>
    <property type="match status" value="1"/>
</dbReference>
<evidence type="ECO:0000256" key="2">
    <source>
        <dbReference type="SAM" id="MobiDB-lite"/>
    </source>
</evidence>
<dbReference type="InterPro" id="IPR002789">
    <property type="entry name" value="HerA_central"/>
</dbReference>
<gene>
    <name evidence="4" type="ORF">KDA27_16315</name>
</gene>
<evidence type="ECO:0000259" key="3">
    <source>
        <dbReference type="Pfam" id="PF01935"/>
    </source>
</evidence>
<dbReference type="InterPro" id="IPR027417">
    <property type="entry name" value="P-loop_NTPase"/>
</dbReference>
<name>A0A956SFD7_UNCEI</name>